<feature type="domain" description="Dockerin" evidence="1">
    <location>
        <begin position="369"/>
        <end position="431"/>
    </location>
</feature>
<proteinExistence type="predicted"/>
<sequence length="431" mass="49209">VQYQSRDYYYLKIRLDKNQPAHFKLIKSHFTDEMIVYFIDLDIKGWVGPYSIQILKNNPNPISGGLNTQNILIEISVPADSDVMFPVQEIIGPEKRPENFNDLMAPTGKSGVLPAQYRVGTKKLNSFSSTVSPIQRDHLKNILLCGYWPPSNECIRPFSTALNHDGWIGDNWEERGYDIHAYFPEFSDPDCENCGQGDGDLEVDYQDTSEDWWNIVDSINPVAIITFSRGGMDYRWEIEWMCTNWEESEWIADFEEPLYPTPSPPDSTYPQNTPRYSSLPMDSIYSAVSLSGLNTYPVIDYTYGTGNYLSEFLGYHGLWYKAEMDSLNIISSSCHVAGHIHIGGYVDWDDAHEAVKLTLREVIEVLDENEVIIGDVNYDGLISMVDLYFIVSFLMGEIEFDDNELIIADVNFDLSVDIYDVLMISNILLES</sequence>
<evidence type="ECO:0000313" key="2">
    <source>
        <dbReference type="EMBL" id="SVB66078.1"/>
    </source>
</evidence>
<dbReference type="InterPro" id="IPR016134">
    <property type="entry name" value="Dockerin_dom"/>
</dbReference>
<gene>
    <name evidence="2" type="ORF">METZ01_LOCUS218932</name>
</gene>
<evidence type="ECO:0000259" key="1">
    <source>
        <dbReference type="PROSITE" id="PS51766"/>
    </source>
</evidence>
<dbReference type="SUPFAM" id="SSF53182">
    <property type="entry name" value="Pyrrolidone carboxyl peptidase (pyroglutamate aminopeptidase)"/>
    <property type="match status" value="1"/>
</dbReference>
<dbReference type="Pfam" id="PF00404">
    <property type="entry name" value="Dockerin_1"/>
    <property type="match status" value="1"/>
</dbReference>
<name>A0A382FSM1_9ZZZZ</name>
<dbReference type="GO" id="GO:0000272">
    <property type="term" value="P:polysaccharide catabolic process"/>
    <property type="evidence" value="ECO:0007669"/>
    <property type="project" value="InterPro"/>
</dbReference>
<organism evidence="2">
    <name type="scientific">marine metagenome</name>
    <dbReference type="NCBI Taxonomy" id="408172"/>
    <lineage>
        <taxon>unclassified sequences</taxon>
        <taxon>metagenomes</taxon>
        <taxon>ecological metagenomes</taxon>
    </lineage>
</organism>
<dbReference type="Gene3D" id="1.10.1330.10">
    <property type="entry name" value="Dockerin domain"/>
    <property type="match status" value="1"/>
</dbReference>
<accession>A0A382FSM1</accession>
<dbReference type="InterPro" id="IPR036440">
    <property type="entry name" value="Peptidase_C15-like_sf"/>
</dbReference>
<dbReference type="Gene3D" id="3.40.630.20">
    <property type="entry name" value="Peptidase C15, pyroglutamyl peptidase I-like"/>
    <property type="match status" value="1"/>
</dbReference>
<protein>
    <recommendedName>
        <fullName evidence="1">Dockerin domain-containing protein</fullName>
    </recommendedName>
</protein>
<dbReference type="AlphaFoldDB" id="A0A382FSM1"/>
<dbReference type="SUPFAM" id="SSF63446">
    <property type="entry name" value="Type I dockerin domain"/>
    <property type="match status" value="1"/>
</dbReference>
<dbReference type="InterPro" id="IPR002105">
    <property type="entry name" value="Dockerin_1_rpt"/>
</dbReference>
<dbReference type="GO" id="GO:0004553">
    <property type="term" value="F:hydrolase activity, hydrolyzing O-glycosyl compounds"/>
    <property type="evidence" value="ECO:0007669"/>
    <property type="project" value="InterPro"/>
</dbReference>
<reference evidence="2" key="1">
    <citation type="submission" date="2018-05" db="EMBL/GenBank/DDBJ databases">
        <authorList>
            <person name="Lanie J.A."/>
            <person name="Ng W.-L."/>
            <person name="Kazmierczak K.M."/>
            <person name="Andrzejewski T.M."/>
            <person name="Davidsen T.M."/>
            <person name="Wayne K.J."/>
            <person name="Tettelin H."/>
            <person name="Glass J.I."/>
            <person name="Rusch D."/>
            <person name="Podicherti R."/>
            <person name="Tsui H.-C.T."/>
            <person name="Winkler M.E."/>
        </authorList>
    </citation>
    <scope>NUCLEOTIDE SEQUENCE</scope>
</reference>
<dbReference type="PROSITE" id="PS51766">
    <property type="entry name" value="DOCKERIN"/>
    <property type="match status" value="1"/>
</dbReference>
<dbReference type="CDD" id="cd14256">
    <property type="entry name" value="Dockerin_I"/>
    <property type="match status" value="1"/>
</dbReference>
<dbReference type="InterPro" id="IPR036439">
    <property type="entry name" value="Dockerin_dom_sf"/>
</dbReference>
<dbReference type="EMBL" id="UINC01051659">
    <property type="protein sequence ID" value="SVB66078.1"/>
    <property type="molecule type" value="Genomic_DNA"/>
</dbReference>
<feature type="non-terminal residue" evidence="2">
    <location>
        <position position="1"/>
    </location>
</feature>